<dbReference type="Proteomes" id="UP000001307">
    <property type="component" value="Unassembled WGS sequence"/>
</dbReference>
<proteinExistence type="predicted"/>
<keyword evidence="3" id="KW-1185">Reference proteome</keyword>
<reference evidence="2" key="1">
    <citation type="journal article" date="2010" name="Science">
        <title>Plasticity of animal genome architecture unmasked by rapid evolution of a pelagic tunicate.</title>
        <authorList>
            <person name="Denoeud F."/>
            <person name="Henriet S."/>
            <person name="Mungpakdee S."/>
            <person name="Aury J.M."/>
            <person name="Da Silva C."/>
            <person name="Brinkmann H."/>
            <person name="Mikhaleva J."/>
            <person name="Olsen L.C."/>
            <person name="Jubin C."/>
            <person name="Canestro C."/>
            <person name="Bouquet J.M."/>
            <person name="Danks G."/>
            <person name="Poulain J."/>
            <person name="Campsteijn C."/>
            <person name="Adamski M."/>
            <person name="Cross I."/>
            <person name="Yadetie F."/>
            <person name="Muffato M."/>
            <person name="Louis A."/>
            <person name="Butcher S."/>
            <person name="Tsagkogeorga G."/>
            <person name="Konrad A."/>
            <person name="Singh S."/>
            <person name="Jensen M.F."/>
            <person name="Cong E.H."/>
            <person name="Eikeseth-Otteraa H."/>
            <person name="Noel B."/>
            <person name="Anthouard V."/>
            <person name="Porcel B.M."/>
            <person name="Kachouri-Lafond R."/>
            <person name="Nishino A."/>
            <person name="Ugolini M."/>
            <person name="Chourrout P."/>
            <person name="Nishida H."/>
            <person name="Aasland R."/>
            <person name="Huzurbazar S."/>
            <person name="Westhof E."/>
            <person name="Delsuc F."/>
            <person name="Lehrach H."/>
            <person name="Reinhardt R."/>
            <person name="Weissenbach J."/>
            <person name="Roy S.W."/>
            <person name="Artiguenave F."/>
            <person name="Postlethwait J.H."/>
            <person name="Manak J.R."/>
            <person name="Thompson E.M."/>
            <person name="Jaillon O."/>
            <person name="Du Pasquier L."/>
            <person name="Boudinot P."/>
            <person name="Liberles D.A."/>
            <person name="Volff J.N."/>
            <person name="Philippe H."/>
            <person name="Lenhard B."/>
            <person name="Roest Crollius H."/>
            <person name="Wincker P."/>
            <person name="Chourrout D."/>
        </authorList>
    </citation>
    <scope>NUCLEOTIDE SEQUENCE [LARGE SCALE GENOMIC DNA]</scope>
</reference>
<protein>
    <recommendedName>
        <fullName evidence="1">Integrator complex subunit 7 C-terminal domain-containing protein</fullName>
    </recommendedName>
</protein>
<dbReference type="InParanoid" id="E4WYU8"/>
<evidence type="ECO:0000259" key="1">
    <source>
        <dbReference type="Pfam" id="PF22965"/>
    </source>
</evidence>
<sequence>MLREKSAGKVRILYRAHLDHLAKVSEIETDLQTSLCKCTDIDSFTNTLEDGVHKFTKLVIQVRPAAKVWLEARSLLFHAASCFIQDTSDAPMSYLDSDFEQCSTDILDLLSSERGIGKCSREAFETMRKILIAMKKICNHEEENLIVIPEIEIDLFGHEVKTKIEENFAECKAYMKEKKRIPAVISLLRIQLGYPKVFFISPKVKDVKMELTPVVEKQYAKGTSLVVTCDGALPAGVKNIKIIYSLKPPFNDGKPGEYKSYVENAVVRRSFFTSNFAVQFNDVGLYKLKVEYNLIDYDNIQWAKKYFKEIALNSQDFRTQRSQVQV</sequence>
<gene>
    <name evidence="2" type="ORF">GSOID_T00013639001</name>
</gene>
<dbReference type="Pfam" id="PF22965">
    <property type="entry name" value="INTS7_C"/>
    <property type="match status" value="1"/>
</dbReference>
<name>E4WYU8_OIKDI</name>
<dbReference type="InterPro" id="IPR054519">
    <property type="entry name" value="INTS7_C"/>
</dbReference>
<evidence type="ECO:0000313" key="2">
    <source>
        <dbReference type="EMBL" id="CBY22863.1"/>
    </source>
</evidence>
<feature type="domain" description="Integrator complex subunit 7 C-terminal" evidence="1">
    <location>
        <begin position="259"/>
        <end position="302"/>
    </location>
</feature>
<dbReference type="AlphaFoldDB" id="E4WYU8"/>
<organism evidence="2">
    <name type="scientific">Oikopleura dioica</name>
    <name type="common">Tunicate</name>
    <dbReference type="NCBI Taxonomy" id="34765"/>
    <lineage>
        <taxon>Eukaryota</taxon>
        <taxon>Metazoa</taxon>
        <taxon>Chordata</taxon>
        <taxon>Tunicata</taxon>
        <taxon>Appendicularia</taxon>
        <taxon>Copelata</taxon>
        <taxon>Oikopleuridae</taxon>
        <taxon>Oikopleura</taxon>
    </lineage>
</organism>
<accession>E4WYU8</accession>
<dbReference type="EMBL" id="FN653019">
    <property type="protein sequence ID" value="CBY22863.1"/>
    <property type="molecule type" value="Genomic_DNA"/>
</dbReference>
<evidence type="ECO:0000313" key="3">
    <source>
        <dbReference type="Proteomes" id="UP000001307"/>
    </source>
</evidence>